<dbReference type="AlphaFoldDB" id="A0AAV0EFE9"/>
<keyword evidence="1" id="KW-0732">Signal</keyword>
<name>A0AAV0EFE9_9ASTE</name>
<feature type="chain" id="PRO_5043437789" description="CCHC-type domain-containing protein" evidence="1">
    <location>
        <begin position="42"/>
        <end position="274"/>
    </location>
</feature>
<reference evidence="2" key="1">
    <citation type="submission" date="2022-07" db="EMBL/GenBank/DDBJ databases">
        <authorList>
            <person name="Macas J."/>
            <person name="Novak P."/>
            <person name="Neumann P."/>
        </authorList>
    </citation>
    <scope>NUCLEOTIDE SEQUENCE</scope>
</reference>
<evidence type="ECO:0000256" key="1">
    <source>
        <dbReference type="SAM" id="SignalP"/>
    </source>
</evidence>
<evidence type="ECO:0000313" key="2">
    <source>
        <dbReference type="EMBL" id="CAH9121535.1"/>
    </source>
</evidence>
<evidence type="ECO:0000313" key="3">
    <source>
        <dbReference type="Proteomes" id="UP001152523"/>
    </source>
</evidence>
<protein>
    <recommendedName>
        <fullName evidence="4">CCHC-type domain-containing protein</fullName>
    </recommendedName>
</protein>
<comment type="caution">
    <text evidence="2">The sequence shown here is derived from an EMBL/GenBank/DDBJ whole genome shotgun (WGS) entry which is preliminary data.</text>
</comment>
<feature type="signal peptide" evidence="1">
    <location>
        <begin position="1"/>
        <end position="41"/>
    </location>
</feature>
<proteinExistence type="predicted"/>
<accession>A0AAV0EFE9</accession>
<gene>
    <name evidence="2" type="ORF">CEPIT_LOCUS23771</name>
</gene>
<keyword evidence="3" id="KW-1185">Reference proteome</keyword>
<sequence>MTSAPSWLSKKAAWNIFTVKRQTLVNLLLLLLPLLEDHNLAVGIFLDNSVAGEVVAHVEGVGVEVVTGADRQFMVPLVRSMAPIMRVTQALHQPSANGILGSVPSPIMCQICFSPGHSAASCPSRFVRSNAPALIVPSGETNDALWYPDSGASAHMTPAAGAILGAPTSTPKGAKQQSRFREYQTTYFGNHTCKEDPYYAPNRLQPEEEENEHSSSYKYYHKEDESLTVSGSDESSLLPEEMIQFNSQGANNNVNNIESHSCFENLDNILSKKI</sequence>
<organism evidence="2 3">
    <name type="scientific">Cuscuta epithymum</name>
    <dbReference type="NCBI Taxonomy" id="186058"/>
    <lineage>
        <taxon>Eukaryota</taxon>
        <taxon>Viridiplantae</taxon>
        <taxon>Streptophyta</taxon>
        <taxon>Embryophyta</taxon>
        <taxon>Tracheophyta</taxon>
        <taxon>Spermatophyta</taxon>
        <taxon>Magnoliopsida</taxon>
        <taxon>eudicotyledons</taxon>
        <taxon>Gunneridae</taxon>
        <taxon>Pentapetalae</taxon>
        <taxon>asterids</taxon>
        <taxon>lamiids</taxon>
        <taxon>Solanales</taxon>
        <taxon>Convolvulaceae</taxon>
        <taxon>Cuscuteae</taxon>
        <taxon>Cuscuta</taxon>
        <taxon>Cuscuta subgen. Cuscuta</taxon>
    </lineage>
</organism>
<dbReference type="Proteomes" id="UP001152523">
    <property type="component" value="Unassembled WGS sequence"/>
</dbReference>
<evidence type="ECO:0008006" key="4">
    <source>
        <dbReference type="Google" id="ProtNLM"/>
    </source>
</evidence>
<dbReference type="EMBL" id="CAMAPF010000921">
    <property type="protein sequence ID" value="CAH9121535.1"/>
    <property type="molecule type" value="Genomic_DNA"/>
</dbReference>